<accession>A0ACD5WC84</accession>
<sequence length="396" mass="43965">MSSPRRPLRRSRRQSPPVLGDDATSEIFQRLPPDDPASLVRAAAVCKNWRRILSDASFARVYREFHGAPPVLGFLHNSCCYDKHCVSHFVPTTASFRPPGCGDRRDWYVLDARHGRVLFWTPRKADDFLVCDPMTGARWKIPSTHSAVLPSGDDGDEEFGLTWNAAVLCSSKCCDHLDCRGGPFLVALVYSDELKGITSATVYSSETGEWSKTVSLDQPNAISEVEVGVGHTVLLEDKMYFPCEITTKIVEYNVGEQELSVINTPYKCRQHRPVDTPFHGGDQLVLMAADDGMLLFVGMWEFKLHLCSIEPGAAAWARCRLIELKPLLSTRTLSRVVSVVGAVEGASVIFVNTEAGLFKIDLKAGRSSKVYGKAFFEKIIPYTSFYNGVRKLLPGK</sequence>
<keyword evidence="2" id="KW-1185">Reference proteome</keyword>
<proteinExistence type="predicted"/>
<organism evidence="1 2">
    <name type="scientific">Avena sativa</name>
    <name type="common">Oat</name>
    <dbReference type="NCBI Taxonomy" id="4498"/>
    <lineage>
        <taxon>Eukaryota</taxon>
        <taxon>Viridiplantae</taxon>
        <taxon>Streptophyta</taxon>
        <taxon>Embryophyta</taxon>
        <taxon>Tracheophyta</taxon>
        <taxon>Spermatophyta</taxon>
        <taxon>Magnoliopsida</taxon>
        <taxon>Liliopsida</taxon>
        <taxon>Poales</taxon>
        <taxon>Poaceae</taxon>
        <taxon>BOP clade</taxon>
        <taxon>Pooideae</taxon>
        <taxon>Poodae</taxon>
        <taxon>Poeae</taxon>
        <taxon>Poeae Chloroplast Group 1 (Aveneae type)</taxon>
        <taxon>Aveninae</taxon>
        <taxon>Avena</taxon>
    </lineage>
</organism>
<name>A0ACD5WC84_AVESA</name>
<protein>
    <submittedName>
        <fullName evidence="1">Uncharacterized protein</fullName>
    </submittedName>
</protein>
<reference evidence="1" key="1">
    <citation type="submission" date="2021-05" db="EMBL/GenBank/DDBJ databases">
        <authorList>
            <person name="Scholz U."/>
            <person name="Mascher M."/>
            <person name="Fiebig A."/>
        </authorList>
    </citation>
    <scope>NUCLEOTIDE SEQUENCE [LARGE SCALE GENOMIC DNA]</scope>
</reference>
<reference evidence="1" key="2">
    <citation type="submission" date="2025-09" db="UniProtKB">
        <authorList>
            <consortium name="EnsemblPlants"/>
        </authorList>
    </citation>
    <scope>IDENTIFICATION</scope>
</reference>
<dbReference type="EnsemblPlants" id="AVESA.00010b.r2.4AG0595760.1">
    <property type="protein sequence ID" value="AVESA.00010b.r2.4AG0595760.1.CDS"/>
    <property type="gene ID" value="AVESA.00010b.r2.4AG0595760"/>
</dbReference>
<evidence type="ECO:0000313" key="1">
    <source>
        <dbReference type="EnsemblPlants" id="AVESA.00010b.r2.4AG0595760.1.CDS"/>
    </source>
</evidence>
<dbReference type="Proteomes" id="UP001732700">
    <property type="component" value="Chromosome 4A"/>
</dbReference>
<evidence type="ECO:0000313" key="2">
    <source>
        <dbReference type="Proteomes" id="UP001732700"/>
    </source>
</evidence>